<accession>A0A183J881</accession>
<dbReference type="EMBL" id="UZAM01016933">
    <property type="protein sequence ID" value="VDP45263.1"/>
    <property type="molecule type" value="Genomic_DNA"/>
</dbReference>
<evidence type="ECO:0000313" key="1">
    <source>
        <dbReference type="EMBL" id="VDP45263.1"/>
    </source>
</evidence>
<reference evidence="1 2" key="2">
    <citation type="submission" date="2018-11" db="EMBL/GenBank/DDBJ databases">
        <authorList>
            <consortium name="Pathogen Informatics"/>
        </authorList>
    </citation>
    <scope>NUCLEOTIDE SEQUENCE [LARGE SCALE GENOMIC DNA]</scope>
</reference>
<sequence>SEVGASLTCTVVEKPSAKAITYTKEDDEETPRLHVPPVKAYDIERTITRDTVEAERKRLIAFYEEQYRIDRLRIEEEIRREVFKEFQQVMSMRTARQIKMTENLVLDTQIYADDRIEALLNSAKGDINLADDSSVCSVESNAGDVTVVQRGQDDDEEVLTFVCKQVVEIVEFFDVS</sequence>
<dbReference type="AlphaFoldDB" id="A0A183J881"/>
<keyword evidence="2" id="KW-1185">Reference proteome</keyword>
<protein>
    <submittedName>
        <fullName evidence="3">EB1 C-terminal domain-containing protein</fullName>
    </submittedName>
</protein>
<evidence type="ECO:0000313" key="3">
    <source>
        <dbReference type="WBParaSite" id="SBAD_0001248301-mRNA-1"/>
    </source>
</evidence>
<dbReference type="Proteomes" id="UP000270296">
    <property type="component" value="Unassembled WGS sequence"/>
</dbReference>
<proteinExistence type="predicted"/>
<name>A0A183J881_9BILA</name>
<dbReference type="WBParaSite" id="SBAD_0001248301-mRNA-1">
    <property type="protein sequence ID" value="SBAD_0001248301-mRNA-1"/>
    <property type="gene ID" value="SBAD_0001248301"/>
</dbReference>
<reference evidence="3" key="1">
    <citation type="submission" date="2016-06" db="UniProtKB">
        <authorList>
            <consortium name="WormBaseParasite"/>
        </authorList>
    </citation>
    <scope>IDENTIFICATION</scope>
</reference>
<organism evidence="3">
    <name type="scientific">Soboliphyme baturini</name>
    <dbReference type="NCBI Taxonomy" id="241478"/>
    <lineage>
        <taxon>Eukaryota</taxon>
        <taxon>Metazoa</taxon>
        <taxon>Ecdysozoa</taxon>
        <taxon>Nematoda</taxon>
        <taxon>Enoplea</taxon>
        <taxon>Dorylaimia</taxon>
        <taxon>Dioctophymatida</taxon>
        <taxon>Dioctophymatoidea</taxon>
        <taxon>Soboliphymatidae</taxon>
        <taxon>Soboliphyme</taxon>
    </lineage>
</organism>
<evidence type="ECO:0000313" key="2">
    <source>
        <dbReference type="Proteomes" id="UP000270296"/>
    </source>
</evidence>
<gene>
    <name evidence="1" type="ORF">SBAD_LOCUS12080</name>
</gene>